<reference evidence="10" key="1">
    <citation type="submission" date="2016-10" db="EMBL/GenBank/DDBJ databases">
        <authorList>
            <person name="Varghese N."/>
            <person name="Submissions S."/>
        </authorList>
    </citation>
    <scope>NUCLEOTIDE SEQUENCE [LARGE SCALE GENOMIC DNA]</scope>
    <source>
        <strain evidence="10">LMG 26383,CCUG 61248,R- 45681</strain>
    </source>
</reference>
<dbReference type="InterPro" id="IPR056413">
    <property type="entry name" value="TPR_CcmH_CycH"/>
</dbReference>
<keyword evidence="2" id="KW-0677">Repeat</keyword>
<accession>A0A1H7KED2</accession>
<dbReference type="STRING" id="1036779.SAMN04515666_102179"/>
<evidence type="ECO:0000256" key="5">
    <source>
        <dbReference type="PROSITE-ProRule" id="PRU00339"/>
    </source>
</evidence>
<dbReference type="OrthoDB" id="9815847at2"/>
<evidence type="ECO:0000256" key="4">
    <source>
        <dbReference type="ARBA" id="ARBA00022803"/>
    </source>
</evidence>
<keyword evidence="10" id="KW-1185">Reference proteome</keyword>
<keyword evidence="7" id="KW-1133">Transmembrane helix</keyword>
<dbReference type="Gene3D" id="1.25.40.10">
    <property type="entry name" value="Tetratricopeptide repeat domain"/>
    <property type="match status" value="1"/>
</dbReference>
<evidence type="ECO:0000259" key="8">
    <source>
        <dbReference type="Pfam" id="PF23914"/>
    </source>
</evidence>
<feature type="transmembrane region" description="Helical" evidence="7">
    <location>
        <begin position="6"/>
        <end position="23"/>
    </location>
</feature>
<organism evidence="9 10">
    <name type="scientific">Bosea lupini</name>
    <dbReference type="NCBI Taxonomy" id="1036779"/>
    <lineage>
        <taxon>Bacteria</taxon>
        <taxon>Pseudomonadati</taxon>
        <taxon>Pseudomonadota</taxon>
        <taxon>Alphaproteobacteria</taxon>
        <taxon>Hyphomicrobiales</taxon>
        <taxon>Boseaceae</taxon>
        <taxon>Bosea</taxon>
    </lineage>
</organism>
<dbReference type="PANTHER" id="PTHR47870">
    <property type="entry name" value="CYTOCHROME C-TYPE BIOGENESIS PROTEIN CCMH"/>
    <property type="match status" value="1"/>
</dbReference>
<evidence type="ECO:0000256" key="6">
    <source>
        <dbReference type="SAM" id="MobiDB-lite"/>
    </source>
</evidence>
<keyword evidence="7" id="KW-0472">Membrane</keyword>
<gene>
    <name evidence="9" type="ORF">SAMN04515666_102179</name>
</gene>
<keyword evidence="4 5" id="KW-0802">TPR repeat</keyword>
<dbReference type="InterPro" id="IPR051263">
    <property type="entry name" value="C-type_cytochrome_biogenesis"/>
</dbReference>
<feature type="region of interest" description="Disordered" evidence="6">
    <location>
        <begin position="336"/>
        <end position="367"/>
    </location>
</feature>
<dbReference type="SUPFAM" id="SSF48452">
    <property type="entry name" value="TPR-like"/>
    <property type="match status" value="1"/>
</dbReference>
<dbReference type="Pfam" id="PF23914">
    <property type="entry name" value="TPR_CcmH_CycH"/>
    <property type="match status" value="1"/>
</dbReference>
<evidence type="ECO:0000313" key="9">
    <source>
        <dbReference type="EMBL" id="SEK85221.1"/>
    </source>
</evidence>
<dbReference type="GO" id="GO:0030313">
    <property type="term" value="C:cell envelope"/>
    <property type="evidence" value="ECO:0007669"/>
    <property type="project" value="UniProtKB-SubCell"/>
</dbReference>
<dbReference type="InterPro" id="IPR011990">
    <property type="entry name" value="TPR-like_helical_dom_sf"/>
</dbReference>
<keyword evidence="7" id="KW-0812">Transmembrane</keyword>
<feature type="transmembrane region" description="Helical" evidence="7">
    <location>
        <begin position="95"/>
        <end position="115"/>
    </location>
</feature>
<dbReference type="InterPro" id="IPR017560">
    <property type="entry name" value="Cyt_c_biogenesis_CcmI"/>
</dbReference>
<dbReference type="PANTHER" id="PTHR47870:SF1">
    <property type="entry name" value="CYTOCHROME C-TYPE BIOGENESIS PROTEIN CCMH"/>
    <property type="match status" value="1"/>
</dbReference>
<evidence type="ECO:0000256" key="3">
    <source>
        <dbReference type="ARBA" id="ARBA00022748"/>
    </source>
</evidence>
<protein>
    <submittedName>
        <fullName evidence="9">Cytochrome c-type biogenesis protein CcmH</fullName>
    </submittedName>
</protein>
<dbReference type="NCBIfam" id="TIGR03142">
    <property type="entry name" value="cytochro_ccmI"/>
    <property type="match status" value="1"/>
</dbReference>
<sequence length="367" mass="38387">MLIWIIFAAMTGAAVMAVLWPLGRRAPALSADTAGATALYRAQLAEIDRDLGRKLIGAVEAEAAKAEAARRLLRETASETVPAGESEPALRRRRAASAIALSCVPLLALLVYGAYGSPTLPDQPLAARMQGNPAQDFELALARIEAHLAANPTDGKGWNVLAPVYLRQGRFEDAAKAFANAVRYDGATTERLGGQAEAQILAAGGVVTAAARETLAEALKLDPANPRARFFMAIAQEQDGQVPAAIASLKALLADAPADAPWTATVRARLEGLERSSPPSDAIASLPEAERMGAIRGMVDGLAARLAEGGGSLADWSRLIRSQAVLGDRAAAQRSLSTARQRLSSDQSASSALDGLRSELGLQEASR</sequence>
<proteinExistence type="predicted"/>
<evidence type="ECO:0000313" key="10">
    <source>
        <dbReference type="Proteomes" id="UP000199664"/>
    </source>
</evidence>
<evidence type="ECO:0000256" key="2">
    <source>
        <dbReference type="ARBA" id="ARBA00022737"/>
    </source>
</evidence>
<evidence type="ECO:0000256" key="1">
    <source>
        <dbReference type="ARBA" id="ARBA00004196"/>
    </source>
</evidence>
<dbReference type="AlphaFoldDB" id="A0A1H7KED2"/>
<feature type="compositionally biased region" description="Low complexity" evidence="6">
    <location>
        <begin position="340"/>
        <end position="354"/>
    </location>
</feature>
<name>A0A1H7KED2_9HYPH</name>
<evidence type="ECO:0000256" key="7">
    <source>
        <dbReference type="SAM" id="Phobius"/>
    </source>
</evidence>
<dbReference type="InterPro" id="IPR019734">
    <property type="entry name" value="TPR_rpt"/>
</dbReference>
<dbReference type="GO" id="GO:0017004">
    <property type="term" value="P:cytochrome complex assembly"/>
    <property type="evidence" value="ECO:0007669"/>
    <property type="project" value="UniProtKB-KW"/>
</dbReference>
<dbReference type="EMBL" id="FOAN01000002">
    <property type="protein sequence ID" value="SEK85221.1"/>
    <property type="molecule type" value="Genomic_DNA"/>
</dbReference>
<dbReference type="Proteomes" id="UP000199664">
    <property type="component" value="Unassembled WGS sequence"/>
</dbReference>
<feature type="domain" description="Cytochrome c-type biogenesis protein H TPR" evidence="8">
    <location>
        <begin position="133"/>
        <end position="260"/>
    </location>
</feature>
<comment type="subcellular location">
    <subcellularLocation>
        <location evidence="1">Cell envelope</location>
    </subcellularLocation>
</comment>
<feature type="repeat" description="TPR" evidence="5">
    <location>
        <begin position="155"/>
        <end position="188"/>
    </location>
</feature>
<keyword evidence="3" id="KW-0201">Cytochrome c-type biogenesis</keyword>
<dbReference type="RefSeq" id="WP_091830991.1">
    <property type="nucleotide sequence ID" value="NZ_FOAN01000002.1"/>
</dbReference>
<dbReference type="PROSITE" id="PS50005">
    <property type="entry name" value="TPR"/>
    <property type="match status" value="1"/>
</dbReference>